<feature type="transmembrane region" description="Helical" evidence="8">
    <location>
        <begin position="223"/>
        <end position="242"/>
    </location>
</feature>
<name>A0A4P6ZMA4_9LACO</name>
<keyword evidence="7 8" id="KW-0472">Membrane</keyword>
<evidence type="ECO:0000313" key="10">
    <source>
        <dbReference type="EMBL" id="QBP19015.1"/>
    </source>
</evidence>
<evidence type="ECO:0000256" key="5">
    <source>
        <dbReference type="ARBA" id="ARBA00022970"/>
    </source>
</evidence>
<evidence type="ECO:0000313" key="11">
    <source>
        <dbReference type="Proteomes" id="UP000294321"/>
    </source>
</evidence>
<gene>
    <name evidence="10" type="ORF">ELX58_04325</name>
</gene>
<feature type="transmembrane region" description="Helical" evidence="8">
    <location>
        <begin position="181"/>
        <end position="202"/>
    </location>
</feature>
<dbReference type="Gene3D" id="1.20.1740.10">
    <property type="entry name" value="Amino acid/polyamine transporter I"/>
    <property type="match status" value="1"/>
</dbReference>
<comment type="subcellular location">
    <subcellularLocation>
        <location evidence="1">Cell membrane</location>
        <topology evidence="1">Multi-pass membrane protein</topology>
    </subcellularLocation>
</comment>
<keyword evidence="11" id="KW-1185">Reference proteome</keyword>
<dbReference type="KEGG" id="lji:ELX58_04325"/>
<keyword evidence="2" id="KW-0813">Transport</keyword>
<evidence type="ECO:0000256" key="6">
    <source>
        <dbReference type="ARBA" id="ARBA00022989"/>
    </source>
</evidence>
<feature type="transmembrane region" description="Helical" evidence="8">
    <location>
        <begin position="416"/>
        <end position="434"/>
    </location>
</feature>
<reference evidence="11" key="1">
    <citation type="submission" date="2018-12" db="EMBL/GenBank/DDBJ databases">
        <title>A new species of lactobacillus.</title>
        <authorList>
            <person name="Jian Y."/>
            <person name="Xin L."/>
            <person name="Hong Z.J."/>
            <person name="Ming L.Z."/>
            <person name="Hong X.Z."/>
        </authorList>
    </citation>
    <scope>NUCLEOTIDE SEQUENCE [LARGE SCALE GENOMIC DNA]</scope>
    <source>
        <strain evidence="11">HSLZ-75</strain>
    </source>
</reference>
<dbReference type="GO" id="GO:0005886">
    <property type="term" value="C:plasma membrane"/>
    <property type="evidence" value="ECO:0007669"/>
    <property type="project" value="UniProtKB-SubCell"/>
</dbReference>
<feature type="transmembrane region" description="Helical" evidence="8">
    <location>
        <begin position="314"/>
        <end position="340"/>
    </location>
</feature>
<dbReference type="EMBL" id="CP034726">
    <property type="protein sequence ID" value="QBP19015.1"/>
    <property type="molecule type" value="Genomic_DNA"/>
</dbReference>
<keyword evidence="4 8" id="KW-0812">Transmembrane</keyword>
<feature type="transmembrane region" description="Helical" evidence="8">
    <location>
        <begin position="262"/>
        <end position="282"/>
    </location>
</feature>
<accession>A0A4P6ZMA4</accession>
<evidence type="ECO:0000256" key="8">
    <source>
        <dbReference type="SAM" id="Phobius"/>
    </source>
</evidence>
<evidence type="ECO:0000256" key="2">
    <source>
        <dbReference type="ARBA" id="ARBA00022448"/>
    </source>
</evidence>
<dbReference type="Proteomes" id="UP000294321">
    <property type="component" value="Chromosome"/>
</dbReference>
<feature type="transmembrane region" description="Helical" evidence="8">
    <location>
        <begin position="29"/>
        <end position="47"/>
    </location>
</feature>
<dbReference type="InterPro" id="IPR004840">
    <property type="entry name" value="Amino_acid_permease_CS"/>
</dbReference>
<dbReference type="OrthoDB" id="9780162at2"/>
<evidence type="ECO:0000256" key="3">
    <source>
        <dbReference type="ARBA" id="ARBA00022475"/>
    </source>
</evidence>
<feature type="transmembrane region" description="Helical" evidence="8">
    <location>
        <begin position="389"/>
        <end position="410"/>
    </location>
</feature>
<feature type="transmembrane region" description="Helical" evidence="8">
    <location>
        <begin position="346"/>
        <end position="368"/>
    </location>
</feature>
<keyword evidence="6 8" id="KW-1133">Transmembrane helix</keyword>
<dbReference type="GO" id="GO:0006865">
    <property type="term" value="P:amino acid transport"/>
    <property type="evidence" value="ECO:0007669"/>
    <property type="project" value="UniProtKB-KW"/>
</dbReference>
<evidence type="ECO:0000256" key="7">
    <source>
        <dbReference type="ARBA" id="ARBA00023136"/>
    </source>
</evidence>
<organism evidence="10 11">
    <name type="scientific">Acetilactobacillus jinshanensis</name>
    <dbReference type="NCBI Taxonomy" id="1720083"/>
    <lineage>
        <taxon>Bacteria</taxon>
        <taxon>Bacillati</taxon>
        <taxon>Bacillota</taxon>
        <taxon>Bacilli</taxon>
        <taxon>Lactobacillales</taxon>
        <taxon>Lactobacillaceae</taxon>
        <taxon>Acetilactobacillus</taxon>
    </lineage>
</organism>
<evidence type="ECO:0000256" key="4">
    <source>
        <dbReference type="ARBA" id="ARBA00022692"/>
    </source>
</evidence>
<dbReference type="PROSITE" id="PS00218">
    <property type="entry name" value="AMINO_ACID_PERMEASE_1"/>
    <property type="match status" value="1"/>
</dbReference>
<dbReference type="AlphaFoldDB" id="A0A4P6ZMA4"/>
<keyword evidence="3" id="KW-1003">Cell membrane</keyword>
<dbReference type="GO" id="GO:0055085">
    <property type="term" value="P:transmembrane transport"/>
    <property type="evidence" value="ECO:0007669"/>
    <property type="project" value="InterPro"/>
</dbReference>
<dbReference type="PANTHER" id="PTHR43495:SF6">
    <property type="entry name" value="THREONINE_SERINE TRANSPORTER YBXG-RELATED"/>
    <property type="match status" value="1"/>
</dbReference>
<dbReference type="Pfam" id="PF00324">
    <property type="entry name" value="AA_permease"/>
    <property type="match status" value="1"/>
</dbReference>
<evidence type="ECO:0000256" key="1">
    <source>
        <dbReference type="ARBA" id="ARBA00004651"/>
    </source>
</evidence>
<dbReference type="FunFam" id="1.20.1740.10:FF:000001">
    <property type="entry name" value="Amino acid permease"/>
    <property type="match status" value="1"/>
</dbReference>
<sequence>MQMIALGGAIGVGLFMGSASTIQWTGPSVLLDYAIAGFVIYLVMRALGEMLYVHPVTGSFADFANYYMHPIFGYLTAWSNIFEWIITGTSEVIAMGTYCHYWWPSLPRWVPGLIAIVFLCSVNMISVKSYGNFEYWFSMIKVVTIILMIIAGLGVIIFGFGNGMHPVGVSNLWSHGFFGHGLKGFLFAFAVVIASYQGVEFIGITAGEAEDPQHSIVKAVQSTIWRIMIFYVGSIFVIVSIFPWNQLDAQQSPFVETFSKIGITIAAGVINFVVLTAALSGCNSGIYSTSRMTFNLASKHELPKSFTKINHNGVPYIAVLAVSIGIFLGLVLNIILPFFIKSSGKIFVMVYSAGILPGMVPWIVILISQMRFRKIEPQSLHNHPFKMPWSPFSNYGALAILFATLIVMMFNPDTQIPLLIGVIFLATFTFIYIIRHNKWRLINKKWFMNHFKWMHLKKSHHYSRDYLRYLS</sequence>
<dbReference type="PIRSF" id="PIRSF006060">
    <property type="entry name" value="AA_transporter"/>
    <property type="match status" value="1"/>
</dbReference>
<dbReference type="InterPro" id="IPR004841">
    <property type="entry name" value="AA-permease/SLC12A_dom"/>
</dbReference>
<feature type="domain" description="Amino acid permease/ SLC12A" evidence="9">
    <location>
        <begin position="1"/>
        <end position="443"/>
    </location>
</feature>
<evidence type="ECO:0000259" key="9">
    <source>
        <dbReference type="Pfam" id="PF00324"/>
    </source>
</evidence>
<feature type="transmembrane region" description="Helical" evidence="8">
    <location>
        <begin position="109"/>
        <end position="127"/>
    </location>
</feature>
<feature type="transmembrane region" description="Helical" evidence="8">
    <location>
        <begin position="139"/>
        <end position="161"/>
    </location>
</feature>
<protein>
    <submittedName>
        <fullName evidence="10">Amino acid permease</fullName>
    </submittedName>
</protein>
<dbReference type="PANTHER" id="PTHR43495">
    <property type="entry name" value="GABA PERMEASE"/>
    <property type="match status" value="1"/>
</dbReference>
<proteinExistence type="predicted"/>
<keyword evidence="5" id="KW-0029">Amino-acid transport</keyword>